<evidence type="ECO:0000256" key="3">
    <source>
        <dbReference type="ARBA" id="ARBA00005638"/>
    </source>
</evidence>
<comment type="subunit">
    <text evidence="4 8">Monomer.</text>
</comment>
<feature type="domain" description="Porphobilinogen deaminase N-terminal" evidence="9">
    <location>
        <begin position="2"/>
        <end position="210"/>
    </location>
</feature>
<evidence type="ECO:0000256" key="2">
    <source>
        <dbReference type="ARBA" id="ARBA00004735"/>
    </source>
</evidence>
<dbReference type="SUPFAM" id="SSF53850">
    <property type="entry name" value="Periplasmic binding protein-like II"/>
    <property type="match status" value="1"/>
</dbReference>
<dbReference type="PROSITE" id="PS00533">
    <property type="entry name" value="PORPHOBILINOGEN_DEAM"/>
    <property type="match status" value="1"/>
</dbReference>
<evidence type="ECO:0000313" key="12">
    <source>
        <dbReference type="Proteomes" id="UP000321567"/>
    </source>
</evidence>
<comment type="function">
    <text evidence="1 8">Tetrapolymerization of the monopyrrole PBG into the hydroxymethylbilane pre-uroporphyrinogen in several discrete steps.</text>
</comment>
<keyword evidence="5 8" id="KW-0808">Transferase</keyword>
<dbReference type="GO" id="GO:0004418">
    <property type="term" value="F:hydroxymethylbilane synthase activity"/>
    <property type="evidence" value="ECO:0007669"/>
    <property type="project" value="UniProtKB-UniRule"/>
</dbReference>
<dbReference type="PANTHER" id="PTHR11557">
    <property type="entry name" value="PORPHOBILINOGEN DEAMINASE"/>
    <property type="match status" value="1"/>
</dbReference>
<dbReference type="Proteomes" id="UP000321567">
    <property type="component" value="Unassembled WGS sequence"/>
</dbReference>
<dbReference type="EMBL" id="BJZO01000112">
    <property type="protein sequence ID" value="GEO82801.1"/>
    <property type="molecule type" value="Genomic_DNA"/>
</dbReference>
<dbReference type="InterPro" id="IPR022417">
    <property type="entry name" value="Porphobilin_deaminase_N"/>
</dbReference>
<feature type="domain" description="Porphobilinogen deaminase C-terminal" evidence="10">
    <location>
        <begin position="224"/>
        <end position="298"/>
    </location>
</feature>
<comment type="catalytic activity">
    <reaction evidence="7 8">
        <text>4 porphobilinogen + H2O = hydroxymethylbilane + 4 NH4(+)</text>
        <dbReference type="Rhea" id="RHEA:13185"/>
        <dbReference type="ChEBI" id="CHEBI:15377"/>
        <dbReference type="ChEBI" id="CHEBI:28938"/>
        <dbReference type="ChEBI" id="CHEBI:57845"/>
        <dbReference type="ChEBI" id="CHEBI:58126"/>
        <dbReference type="EC" id="2.5.1.61"/>
    </reaction>
</comment>
<dbReference type="Pfam" id="PF03900">
    <property type="entry name" value="Porphobil_deamC"/>
    <property type="match status" value="1"/>
</dbReference>
<dbReference type="UniPathway" id="UPA00251">
    <property type="reaction ID" value="UER00319"/>
</dbReference>
<dbReference type="NCBIfam" id="TIGR00212">
    <property type="entry name" value="hemC"/>
    <property type="match status" value="1"/>
</dbReference>
<dbReference type="Gene3D" id="3.30.160.40">
    <property type="entry name" value="Porphobilinogen deaminase, C-terminal domain"/>
    <property type="match status" value="1"/>
</dbReference>
<reference evidence="11 12" key="1">
    <citation type="submission" date="2019-07" db="EMBL/GenBank/DDBJ databases">
        <title>Whole genome shotgun sequence of Rhodospirillum oryzae NBRC 107573.</title>
        <authorList>
            <person name="Hosoyama A."/>
            <person name="Uohara A."/>
            <person name="Ohji S."/>
            <person name="Ichikawa N."/>
        </authorList>
    </citation>
    <scope>NUCLEOTIDE SEQUENCE [LARGE SCALE GENOMIC DNA]</scope>
    <source>
        <strain evidence="11 12">NBRC 107573</strain>
    </source>
</reference>
<dbReference type="InterPro" id="IPR000860">
    <property type="entry name" value="HemC"/>
</dbReference>
<feature type="modified residue" description="S-(dipyrrolylmethanemethyl)cysteine" evidence="8">
    <location>
        <position position="240"/>
    </location>
</feature>
<evidence type="ECO:0000256" key="8">
    <source>
        <dbReference type="HAMAP-Rule" id="MF_00260"/>
    </source>
</evidence>
<dbReference type="EC" id="2.5.1.61" evidence="8"/>
<evidence type="ECO:0000256" key="7">
    <source>
        <dbReference type="ARBA" id="ARBA00048169"/>
    </source>
</evidence>
<dbReference type="InterPro" id="IPR022418">
    <property type="entry name" value="Porphobilinogen_deaminase_C"/>
</dbReference>
<comment type="pathway">
    <text evidence="2">Porphyrin-containing compound metabolism; protoporphyrin-IX biosynthesis; coproporphyrinogen-III from 5-aminolevulinate: step 2/4.</text>
</comment>
<keyword evidence="12" id="KW-1185">Reference proteome</keyword>
<dbReference type="InterPro" id="IPR022419">
    <property type="entry name" value="Porphobilin_deaminase_cofac_BS"/>
</dbReference>
<comment type="miscellaneous">
    <text evidence="8">The porphobilinogen subunits are added to the dipyrromethane group.</text>
</comment>
<evidence type="ECO:0000313" key="11">
    <source>
        <dbReference type="EMBL" id="GEO82801.1"/>
    </source>
</evidence>
<dbReference type="GO" id="GO:0005737">
    <property type="term" value="C:cytoplasm"/>
    <property type="evidence" value="ECO:0007669"/>
    <property type="project" value="UniProtKB-UniRule"/>
</dbReference>
<dbReference type="GO" id="GO:0006782">
    <property type="term" value="P:protoporphyrinogen IX biosynthetic process"/>
    <property type="evidence" value="ECO:0007669"/>
    <property type="project" value="UniProtKB-UniRule"/>
</dbReference>
<sequence>MIGTRGSPLALAQTHQVRDLLAAAHPELSEPGAIGIEIIKTTGDAILDRPLAEVGGKGLFTKEIDEAMLDGRIDIAVHSMKDVPTYLPPGIVLPCVLEREDVRDAFLGRDHPTLESLPTGAVVGTSSLRRGAQILAMRPDLKVVSFRGNVQTRLDKLAKGVADATMLAKAGLNRLGMADKATSVLDVEVMLPAVAQGAVGCTCRADDEQAHRWMAPLHHAETSLCVDVERAFLARLDGSCRTPIGGLARVSDFGTANARVFFRGMVIRPDGKVLHQTTREGTVDQAVALGEDAGAELLAKAGPDFFTCGAE</sequence>
<keyword evidence="6 8" id="KW-0627">Porphyrin biosynthesis</keyword>
<dbReference type="InterPro" id="IPR036803">
    <property type="entry name" value="Porphobilinogen_deaminase_C_sf"/>
</dbReference>
<dbReference type="AlphaFoldDB" id="A0A512HBH5"/>
<name>A0A512HBH5_9PROT</name>
<proteinExistence type="inferred from homology"/>
<protein>
    <recommendedName>
        <fullName evidence="8">Porphobilinogen deaminase</fullName>
        <shortName evidence="8">PBG</shortName>
        <ecNumber evidence="8">2.5.1.61</ecNumber>
    </recommendedName>
    <alternativeName>
        <fullName evidence="8">Hydroxymethylbilane synthase</fullName>
        <shortName evidence="8">HMBS</shortName>
    </alternativeName>
    <alternativeName>
        <fullName evidence="8">Pre-uroporphyrinogen synthase</fullName>
    </alternativeName>
</protein>
<dbReference type="HAMAP" id="MF_00260">
    <property type="entry name" value="Porphobil_deam"/>
    <property type="match status" value="1"/>
</dbReference>
<dbReference type="PIRSF" id="PIRSF001438">
    <property type="entry name" value="4pyrrol_synth_OHMeBilane_synth"/>
    <property type="match status" value="1"/>
</dbReference>
<dbReference type="FunFam" id="3.40.190.10:FF:000004">
    <property type="entry name" value="Porphobilinogen deaminase"/>
    <property type="match status" value="1"/>
</dbReference>
<evidence type="ECO:0000259" key="9">
    <source>
        <dbReference type="Pfam" id="PF01379"/>
    </source>
</evidence>
<dbReference type="Pfam" id="PF01379">
    <property type="entry name" value="Porphobil_deam"/>
    <property type="match status" value="1"/>
</dbReference>
<accession>A0A512HBH5</accession>
<comment type="similarity">
    <text evidence="3 8">Belongs to the HMBS family.</text>
</comment>
<evidence type="ECO:0000259" key="10">
    <source>
        <dbReference type="Pfam" id="PF03900"/>
    </source>
</evidence>
<dbReference type="SUPFAM" id="SSF54782">
    <property type="entry name" value="Porphobilinogen deaminase (hydroxymethylbilane synthase), C-terminal domain"/>
    <property type="match status" value="1"/>
</dbReference>
<dbReference type="FunFam" id="3.40.190.10:FF:000005">
    <property type="entry name" value="Porphobilinogen deaminase"/>
    <property type="match status" value="1"/>
</dbReference>
<evidence type="ECO:0000256" key="1">
    <source>
        <dbReference type="ARBA" id="ARBA00002869"/>
    </source>
</evidence>
<evidence type="ECO:0000256" key="6">
    <source>
        <dbReference type="ARBA" id="ARBA00023244"/>
    </source>
</evidence>
<dbReference type="PANTHER" id="PTHR11557:SF0">
    <property type="entry name" value="PORPHOBILINOGEN DEAMINASE"/>
    <property type="match status" value="1"/>
</dbReference>
<evidence type="ECO:0000256" key="4">
    <source>
        <dbReference type="ARBA" id="ARBA00011245"/>
    </source>
</evidence>
<dbReference type="PRINTS" id="PR00151">
    <property type="entry name" value="PORPHBDMNASE"/>
</dbReference>
<evidence type="ECO:0000256" key="5">
    <source>
        <dbReference type="ARBA" id="ARBA00022679"/>
    </source>
</evidence>
<gene>
    <name evidence="8 11" type="primary">hemC</name>
    <name evidence="11" type="ORF">ROR02_29320</name>
</gene>
<comment type="cofactor">
    <cofactor evidence="8">
        <name>dipyrromethane</name>
        <dbReference type="ChEBI" id="CHEBI:60342"/>
    </cofactor>
    <text evidence="8">Binds 1 dipyrromethane group covalently.</text>
</comment>
<organism evidence="11 12">
    <name type="scientific">Pararhodospirillum oryzae</name>
    <dbReference type="NCBI Taxonomy" id="478448"/>
    <lineage>
        <taxon>Bacteria</taxon>
        <taxon>Pseudomonadati</taxon>
        <taxon>Pseudomonadota</taxon>
        <taxon>Alphaproteobacteria</taxon>
        <taxon>Rhodospirillales</taxon>
        <taxon>Rhodospirillaceae</taxon>
        <taxon>Pararhodospirillum</taxon>
    </lineage>
</organism>
<comment type="caution">
    <text evidence="11">The sequence shown here is derived from an EMBL/GenBank/DDBJ whole genome shotgun (WGS) entry which is preliminary data.</text>
</comment>
<dbReference type="Gene3D" id="3.40.190.10">
    <property type="entry name" value="Periplasmic binding protein-like II"/>
    <property type="match status" value="2"/>
</dbReference>